<feature type="compositionally biased region" description="Basic residues" evidence="4">
    <location>
        <begin position="592"/>
        <end position="601"/>
    </location>
</feature>
<comment type="similarity">
    <text evidence="1 3">Belongs to the 5'-nucleotidase family.</text>
</comment>
<feature type="region of interest" description="Disordered" evidence="4">
    <location>
        <begin position="587"/>
        <end position="612"/>
    </location>
</feature>
<dbReference type="Gene3D" id="3.60.21.10">
    <property type="match status" value="2"/>
</dbReference>
<dbReference type="GO" id="GO:0000166">
    <property type="term" value="F:nucleotide binding"/>
    <property type="evidence" value="ECO:0007669"/>
    <property type="project" value="UniProtKB-KW"/>
</dbReference>
<feature type="compositionally biased region" description="Polar residues" evidence="4">
    <location>
        <begin position="453"/>
        <end position="499"/>
    </location>
</feature>
<evidence type="ECO:0000259" key="5">
    <source>
        <dbReference type="Pfam" id="PF00149"/>
    </source>
</evidence>
<reference evidence="7" key="1">
    <citation type="submission" date="2019-10" db="EMBL/GenBank/DDBJ databases">
        <authorList>
            <person name="Nor Muhammad N."/>
        </authorList>
    </citation>
    <scope>NUCLEOTIDE SEQUENCE</scope>
</reference>
<dbReference type="Pfam" id="PF00149">
    <property type="entry name" value="Metallophos"/>
    <property type="match status" value="1"/>
</dbReference>
<dbReference type="GO" id="GO:0009166">
    <property type="term" value="P:nucleotide catabolic process"/>
    <property type="evidence" value="ECO:0007669"/>
    <property type="project" value="InterPro"/>
</dbReference>
<organism evidence="7">
    <name type="scientific">Ganoderma boninense</name>
    <dbReference type="NCBI Taxonomy" id="34458"/>
    <lineage>
        <taxon>Eukaryota</taxon>
        <taxon>Fungi</taxon>
        <taxon>Dikarya</taxon>
        <taxon>Basidiomycota</taxon>
        <taxon>Agaricomycotina</taxon>
        <taxon>Agaricomycetes</taxon>
        <taxon>Polyporales</taxon>
        <taxon>Polyporaceae</taxon>
        <taxon>Ganoderma</taxon>
    </lineage>
</organism>
<dbReference type="InterPro" id="IPR036907">
    <property type="entry name" value="5'-Nucleotdase_C_sf"/>
</dbReference>
<dbReference type="PANTHER" id="PTHR11575:SF48">
    <property type="entry name" value="5'-NUCLEOTIDASE"/>
    <property type="match status" value="1"/>
</dbReference>
<feature type="domain" description="5'-Nucleotidase C-terminal" evidence="6">
    <location>
        <begin position="327"/>
        <end position="444"/>
    </location>
</feature>
<evidence type="ECO:0000256" key="4">
    <source>
        <dbReference type="SAM" id="MobiDB-lite"/>
    </source>
</evidence>
<evidence type="ECO:0000259" key="6">
    <source>
        <dbReference type="Pfam" id="PF02872"/>
    </source>
</evidence>
<dbReference type="Gene3D" id="3.90.780.10">
    <property type="entry name" value="5'-Nucleotidase, C-terminal domain"/>
    <property type="match status" value="1"/>
</dbReference>
<keyword evidence="2" id="KW-0732">Signal</keyword>
<evidence type="ECO:0000256" key="3">
    <source>
        <dbReference type="RuleBase" id="RU362119"/>
    </source>
</evidence>
<dbReference type="InterPro" id="IPR004843">
    <property type="entry name" value="Calcineurin-like_PHP"/>
</dbReference>
<keyword evidence="3" id="KW-0547">Nucleotide-binding</keyword>
<evidence type="ECO:0000313" key="7">
    <source>
        <dbReference type="EMBL" id="VWO98724.1"/>
    </source>
</evidence>
<dbReference type="InterPro" id="IPR008334">
    <property type="entry name" value="5'-Nucleotdase_C"/>
</dbReference>
<dbReference type="Pfam" id="PF02872">
    <property type="entry name" value="5_nucleotid_C"/>
    <property type="match status" value="1"/>
</dbReference>
<dbReference type="InterPro" id="IPR006179">
    <property type="entry name" value="5_nucleotidase/apyrase"/>
</dbReference>
<feature type="region of interest" description="Disordered" evidence="4">
    <location>
        <begin position="453"/>
        <end position="505"/>
    </location>
</feature>
<protein>
    <submittedName>
        <fullName evidence="7">Increased rDNA silencing protein 4</fullName>
    </submittedName>
</protein>
<accession>A0A5K1K060</accession>
<dbReference type="InterPro" id="IPR029052">
    <property type="entry name" value="Metallo-depent_PP-like"/>
</dbReference>
<gene>
    <name evidence="7" type="primary">Q59SR6</name>
</gene>
<dbReference type="SUPFAM" id="SSF56300">
    <property type="entry name" value="Metallo-dependent phosphatases"/>
    <property type="match status" value="1"/>
</dbReference>
<name>A0A5K1K060_9APHY</name>
<dbReference type="AlphaFoldDB" id="A0A5K1K060"/>
<sequence>MSTLNILHFNDVYRVQPFKLEPKSPETIDVTQWAAMLDDLRDQWPLRHDGKRDGLVLFSGDVFSPSVESSVTRGSHMVPVMNTLAPDVSLTGNHDFDFVPEHLLEFVVLERAGVRVGVIGFVEKEWIATVSTWPANFQYKDMAEVALDLSKRLRDPIGEHKCDLIIALTHARVPNDIALAKKINALSPSAQEKTPIDDLHGADIIFGGHDHLYYISKGVTSWENYDLNQEVLGGEQDHGDVLVVKSGTDFRDLSDLKLDLAETAEGSVRRKVIKAITGNHVETTPDYRKSQPLAELLKDVLSTVSSALKAPACKSAVELDLRSSLIRVQETAAANWFADVLRHAYDDALCLQTGGGSDGVFICAGTLRGDSVYGPGLVTLGNILEILPFEDPVVVLELDGETIWAALEASLETWPAQEGRFPVISGFRVSWDSRRPPGQRVLGVWLLQEQLNGSTSNSGASTPTTPTQSGHASPQRAGSASSSTSNLLPNAAANQSTPTLVDGEPIQRVKGGRMYKIVTREYMAQGHDGFLPLKGNKYLVDDESGQLMSAIVRKYLLGCRFVNRLSRLANMHVLMLLDPETPAVVSREKARQSHAARHSRSKSKDRLAGAVRSKSPAHMLRDAIPRSLSPSRIGDMWRRVAGAALRWSRGHYRDNLRISAREHMSDVDCFDGAKVRKGRFEREEAKVREEVKESKGEEGAELTGFEEDLLTIFPMVDGRLKDEGRK</sequence>
<dbReference type="SUPFAM" id="SSF55816">
    <property type="entry name" value="5'-nucleotidase (syn. UDP-sugar hydrolase), C-terminal domain"/>
    <property type="match status" value="2"/>
</dbReference>
<dbReference type="GO" id="GO:0016787">
    <property type="term" value="F:hydrolase activity"/>
    <property type="evidence" value="ECO:0007669"/>
    <property type="project" value="UniProtKB-KW"/>
</dbReference>
<keyword evidence="3" id="KW-0378">Hydrolase</keyword>
<feature type="domain" description="Calcineurin-like phosphoesterase" evidence="5">
    <location>
        <begin position="5"/>
        <end position="212"/>
    </location>
</feature>
<dbReference type="EMBL" id="LR727135">
    <property type="protein sequence ID" value="VWO98724.1"/>
    <property type="molecule type" value="Genomic_DNA"/>
</dbReference>
<dbReference type="PRINTS" id="PR01607">
    <property type="entry name" value="APYRASEFAMLY"/>
</dbReference>
<evidence type="ECO:0000256" key="1">
    <source>
        <dbReference type="ARBA" id="ARBA00006654"/>
    </source>
</evidence>
<proteinExistence type="inferred from homology"/>
<dbReference type="PANTHER" id="PTHR11575">
    <property type="entry name" value="5'-NUCLEOTIDASE-RELATED"/>
    <property type="match status" value="1"/>
</dbReference>
<evidence type="ECO:0000256" key="2">
    <source>
        <dbReference type="ARBA" id="ARBA00022729"/>
    </source>
</evidence>